<evidence type="ECO:0000259" key="1">
    <source>
        <dbReference type="Pfam" id="PF00561"/>
    </source>
</evidence>
<proteinExistence type="predicted"/>
<name>A0A5N5UWA0_MYCPH</name>
<dbReference type="Pfam" id="PF00561">
    <property type="entry name" value="Abhydrolase_1"/>
    <property type="match status" value="1"/>
</dbReference>
<dbReference type="GO" id="GO:0016787">
    <property type="term" value="F:hydrolase activity"/>
    <property type="evidence" value="ECO:0007669"/>
    <property type="project" value="UniProtKB-KW"/>
</dbReference>
<dbReference type="PRINTS" id="PR00111">
    <property type="entry name" value="ABHYDROLASE"/>
</dbReference>
<protein>
    <submittedName>
        <fullName evidence="2">Alpha/beta hydrolase</fullName>
    </submittedName>
</protein>
<dbReference type="GeneID" id="74302519"/>
<organism evidence="2 3">
    <name type="scientific">Mycolicibacterium phlei DSM 43239 = CCUG 21000</name>
    <dbReference type="NCBI Taxonomy" id="1226750"/>
    <lineage>
        <taxon>Bacteria</taxon>
        <taxon>Bacillati</taxon>
        <taxon>Actinomycetota</taxon>
        <taxon>Actinomycetes</taxon>
        <taxon>Mycobacteriales</taxon>
        <taxon>Mycobacteriaceae</taxon>
        <taxon>Mycolicibacterium</taxon>
    </lineage>
</organism>
<keyword evidence="3" id="KW-1185">Reference proteome</keyword>
<dbReference type="AlphaFoldDB" id="A0A5N5UWA0"/>
<reference evidence="2 3" key="1">
    <citation type="submission" date="2012-10" db="EMBL/GenBank/DDBJ databases">
        <title>The draft sequence of the Mycobacterium pheli genome.</title>
        <authorList>
            <person name="Pettersson B.M.F."/>
            <person name="Das S."/>
            <person name="Dasgupta S."/>
            <person name="Bhattacharya A."/>
            <person name="Kirsebom L.A."/>
        </authorList>
    </citation>
    <scope>NUCLEOTIDE SEQUENCE [LARGE SCALE GENOMIC DNA]</scope>
    <source>
        <strain evidence="2 3">CCUG 21000</strain>
    </source>
</reference>
<dbReference type="SUPFAM" id="SSF53474">
    <property type="entry name" value="alpha/beta-Hydrolases"/>
    <property type="match status" value="1"/>
</dbReference>
<keyword evidence="2" id="KW-0378">Hydrolase</keyword>
<dbReference type="InterPro" id="IPR000073">
    <property type="entry name" value="AB_hydrolase_1"/>
</dbReference>
<comment type="caution">
    <text evidence="2">The sequence shown here is derived from an EMBL/GenBank/DDBJ whole genome shotgun (WGS) entry which is preliminary data.</text>
</comment>
<feature type="domain" description="AB hydrolase-1" evidence="1">
    <location>
        <begin position="24"/>
        <end position="270"/>
    </location>
</feature>
<dbReference type="PANTHER" id="PTHR43194">
    <property type="entry name" value="HYDROLASE ALPHA/BETA FOLD FAMILY"/>
    <property type="match status" value="1"/>
</dbReference>
<dbReference type="PRINTS" id="PR00412">
    <property type="entry name" value="EPOXHYDRLASE"/>
</dbReference>
<dbReference type="Proteomes" id="UP000325690">
    <property type="component" value="Unassembled WGS sequence"/>
</dbReference>
<gene>
    <name evidence="2" type="ORF">MPHL21000_17990</name>
</gene>
<evidence type="ECO:0000313" key="2">
    <source>
        <dbReference type="EMBL" id="KAB7753708.1"/>
    </source>
</evidence>
<dbReference type="PANTHER" id="PTHR43194:SF5">
    <property type="entry name" value="PIMELOYL-[ACYL-CARRIER PROTEIN] METHYL ESTER ESTERASE"/>
    <property type="match status" value="1"/>
</dbReference>
<dbReference type="InterPro" id="IPR029058">
    <property type="entry name" value="AB_hydrolase_fold"/>
</dbReference>
<dbReference type="EMBL" id="ANBP01000030">
    <property type="protein sequence ID" value="KAB7753708.1"/>
    <property type="molecule type" value="Genomic_DNA"/>
</dbReference>
<sequence>MNRSTARLPWGSVSYLAWGDDDAPAVVLLHGGGVDSASLSWGDLGPRLAAGGYRVLAPDHPGYGHSLPAPWPPTQERLVTYVGEFVDALGLDRYAIGGLSLGGGLTIGHVLERPERVTGAMLLASYGLTDRLSEGTLSALRQAGTWVMARTGLLALTTRWSGRNRRVMTALMPALIRDPARRPPELVDEVLAAARAEHAFDAWDFWQRDQIRFGRLRTDYRDRLPRFPRPVLIVHGDRDASVPLAAARAAAALIPDARLEVVAGAAHWVQRDQPDVVAAAMLDFLRSVTAGA</sequence>
<dbReference type="InterPro" id="IPR050228">
    <property type="entry name" value="Carboxylesterase_BioH"/>
</dbReference>
<accession>A0A5N5UWA0</accession>
<evidence type="ECO:0000313" key="3">
    <source>
        <dbReference type="Proteomes" id="UP000325690"/>
    </source>
</evidence>
<dbReference type="InterPro" id="IPR000639">
    <property type="entry name" value="Epox_hydrolase-like"/>
</dbReference>
<dbReference type="Gene3D" id="3.40.50.1820">
    <property type="entry name" value="alpha/beta hydrolase"/>
    <property type="match status" value="1"/>
</dbReference>
<dbReference type="RefSeq" id="WP_061481856.1">
    <property type="nucleotide sequence ID" value="NZ_ANBO01000022.1"/>
</dbReference>